<accession>A0A2G2XYX0</accession>
<keyword evidence="3" id="KW-1185">Reference proteome</keyword>
<dbReference type="Gramene" id="PHT62670">
    <property type="protein sequence ID" value="PHT62670"/>
    <property type="gene ID" value="T459_33485"/>
</dbReference>
<evidence type="ECO:0000313" key="3">
    <source>
        <dbReference type="Proteomes" id="UP000222542"/>
    </source>
</evidence>
<gene>
    <name evidence="2" type="ORF">T459_33485</name>
</gene>
<comment type="caution">
    <text evidence="2">The sequence shown here is derived from an EMBL/GenBank/DDBJ whole genome shotgun (WGS) entry which is preliminary data.</text>
</comment>
<dbReference type="EMBL" id="AYRZ02000067">
    <property type="protein sequence ID" value="PHT62670.1"/>
    <property type="molecule type" value="Genomic_DNA"/>
</dbReference>
<feature type="region of interest" description="Disordered" evidence="1">
    <location>
        <begin position="1"/>
        <end position="55"/>
    </location>
</feature>
<reference evidence="2 3" key="1">
    <citation type="journal article" date="2014" name="Nat. Genet.">
        <title>Genome sequence of the hot pepper provides insights into the evolution of pungency in Capsicum species.</title>
        <authorList>
            <person name="Kim S."/>
            <person name="Park M."/>
            <person name="Yeom S.I."/>
            <person name="Kim Y.M."/>
            <person name="Lee J.M."/>
            <person name="Lee H.A."/>
            <person name="Seo E."/>
            <person name="Choi J."/>
            <person name="Cheong K."/>
            <person name="Kim K.T."/>
            <person name="Jung K."/>
            <person name="Lee G.W."/>
            <person name="Oh S.K."/>
            <person name="Bae C."/>
            <person name="Kim S.B."/>
            <person name="Lee H.Y."/>
            <person name="Kim S.Y."/>
            <person name="Kim M.S."/>
            <person name="Kang B.C."/>
            <person name="Jo Y.D."/>
            <person name="Yang H.B."/>
            <person name="Jeong H.J."/>
            <person name="Kang W.H."/>
            <person name="Kwon J.K."/>
            <person name="Shin C."/>
            <person name="Lim J.Y."/>
            <person name="Park J.H."/>
            <person name="Huh J.H."/>
            <person name="Kim J.S."/>
            <person name="Kim B.D."/>
            <person name="Cohen O."/>
            <person name="Paran I."/>
            <person name="Suh M.C."/>
            <person name="Lee S.B."/>
            <person name="Kim Y.K."/>
            <person name="Shin Y."/>
            <person name="Noh S.J."/>
            <person name="Park J."/>
            <person name="Seo Y.S."/>
            <person name="Kwon S.Y."/>
            <person name="Kim H.A."/>
            <person name="Park J.M."/>
            <person name="Kim H.J."/>
            <person name="Choi S.B."/>
            <person name="Bosland P.W."/>
            <person name="Reeves G."/>
            <person name="Jo S.H."/>
            <person name="Lee B.W."/>
            <person name="Cho H.T."/>
            <person name="Choi H.S."/>
            <person name="Lee M.S."/>
            <person name="Yu Y."/>
            <person name="Do Choi Y."/>
            <person name="Park B.S."/>
            <person name="van Deynze A."/>
            <person name="Ashrafi H."/>
            <person name="Hill T."/>
            <person name="Kim W.T."/>
            <person name="Pai H.S."/>
            <person name="Ahn H.K."/>
            <person name="Yeam I."/>
            <person name="Giovannoni J.J."/>
            <person name="Rose J.K."/>
            <person name="Sorensen I."/>
            <person name="Lee S.J."/>
            <person name="Kim R.W."/>
            <person name="Choi I.Y."/>
            <person name="Choi B.S."/>
            <person name="Lim J.S."/>
            <person name="Lee Y.H."/>
            <person name="Choi D."/>
        </authorList>
    </citation>
    <scope>NUCLEOTIDE SEQUENCE [LARGE SCALE GENOMIC DNA]</scope>
    <source>
        <strain evidence="3">cv. CM334</strain>
    </source>
</reference>
<dbReference type="STRING" id="4072.A0A2G2XYX0"/>
<dbReference type="Proteomes" id="UP000222542">
    <property type="component" value="Unassembled WGS sequence"/>
</dbReference>
<dbReference type="AlphaFoldDB" id="A0A2G2XYX0"/>
<evidence type="ECO:0000256" key="1">
    <source>
        <dbReference type="SAM" id="MobiDB-lite"/>
    </source>
</evidence>
<proteinExistence type="predicted"/>
<organism evidence="2 3">
    <name type="scientific">Capsicum annuum</name>
    <name type="common">Capsicum pepper</name>
    <dbReference type="NCBI Taxonomy" id="4072"/>
    <lineage>
        <taxon>Eukaryota</taxon>
        <taxon>Viridiplantae</taxon>
        <taxon>Streptophyta</taxon>
        <taxon>Embryophyta</taxon>
        <taxon>Tracheophyta</taxon>
        <taxon>Spermatophyta</taxon>
        <taxon>Magnoliopsida</taxon>
        <taxon>eudicotyledons</taxon>
        <taxon>Gunneridae</taxon>
        <taxon>Pentapetalae</taxon>
        <taxon>asterids</taxon>
        <taxon>lamiids</taxon>
        <taxon>Solanales</taxon>
        <taxon>Solanaceae</taxon>
        <taxon>Solanoideae</taxon>
        <taxon>Capsiceae</taxon>
        <taxon>Capsicum</taxon>
    </lineage>
</organism>
<protein>
    <submittedName>
        <fullName evidence="2">Uncharacterized protein</fullName>
    </submittedName>
</protein>
<evidence type="ECO:0000313" key="2">
    <source>
        <dbReference type="EMBL" id="PHT62670.1"/>
    </source>
</evidence>
<feature type="compositionally biased region" description="Basic and acidic residues" evidence="1">
    <location>
        <begin position="1"/>
        <end position="10"/>
    </location>
</feature>
<sequence>MPPPKGEKSSDGSSINDFAKPAKSKKLKLATENGEGPSKRKATRSQAGNHHLTPAEMQRQKLKKLMDELNEGGGDGQAPIVKLGDASMASPFTAKYASVCPTTDIIRQDSHATAYLVNNKFELLLLLGLHYSATLVHYGCF</sequence>
<reference evidence="2 3" key="2">
    <citation type="journal article" date="2017" name="Genome Biol.">
        <title>New reference genome sequences of hot pepper reveal the massive evolution of plant disease-resistance genes by retroduplication.</title>
        <authorList>
            <person name="Kim S."/>
            <person name="Park J."/>
            <person name="Yeom S.I."/>
            <person name="Kim Y.M."/>
            <person name="Seo E."/>
            <person name="Kim K.T."/>
            <person name="Kim M.S."/>
            <person name="Lee J.M."/>
            <person name="Cheong K."/>
            <person name="Shin H.S."/>
            <person name="Kim S.B."/>
            <person name="Han K."/>
            <person name="Lee J."/>
            <person name="Park M."/>
            <person name="Lee H.A."/>
            <person name="Lee H.Y."/>
            <person name="Lee Y."/>
            <person name="Oh S."/>
            <person name="Lee J.H."/>
            <person name="Choi E."/>
            <person name="Choi E."/>
            <person name="Lee S.E."/>
            <person name="Jeon J."/>
            <person name="Kim H."/>
            <person name="Choi G."/>
            <person name="Song H."/>
            <person name="Lee J."/>
            <person name="Lee S.C."/>
            <person name="Kwon J.K."/>
            <person name="Lee H.Y."/>
            <person name="Koo N."/>
            <person name="Hong Y."/>
            <person name="Kim R.W."/>
            <person name="Kang W.H."/>
            <person name="Huh J.H."/>
            <person name="Kang B.C."/>
            <person name="Yang T.J."/>
            <person name="Lee Y.H."/>
            <person name="Bennetzen J.L."/>
            <person name="Choi D."/>
        </authorList>
    </citation>
    <scope>NUCLEOTIDE SEQUENCE [LARGE SCALE GENOMIC DNA]</scope>
    <source>
        <strain evidence="3">cv. CM334</strain>
    </source>
</reference>
<name>A0A2G2XYX0_CAPAN</name>